<name>A0A7Z2VZ51_9BURK</name>
<dbReference type="InterPro" id="IPR025460">
    <property type="entry name" value="DUF4280"/>
</dbReference>
<dbReference type="RefSeq" id="WP_170203606.1">
    <property type="nucleotide sequence ID" value="NZ_CP051685.1"/>
</dbReference>
<accession>A0A7Z2VZ51</accession>
<dbReference type="Proteomes" id="UP000502415">
    <property type="component" value="Chromosome"/>
</dbReference>
<sequence length="128" mass="12976">MGQHACMGAMIKCSFGAAPGALMVLPLNRTLTGVPDANIMDNKPMVNILPFGTCMSLANPMVAAATAAALGVLTPMPCIPMTMAPWVPGSPTVLLGNMPALNDASKLICAWGGVIAINAPGQFTVAVP</sequence>
<keyword evidence="2" id="KW-1185">Reference proteome</keyword>
<evidence type="ECO:0000313" key="2">
    <source>
        <dbReference type="Proteomes" id="UP000502415"/>
    </source>
</evidence>
<reference evidence="1 2" key="1">
    <citation type="submission" date="2020-04" db="EMBL/GenBank/DDBJ databases">
        <title>Genome sequencing of novel species.</title>
        <authorList>
            <person name="Heo J."/>
            <person name="Kim S.-J."/>
            <person name="Kim J.-S."/>
            <person name="Hong S.-B."/>
            <person name="Kwon S.-W."/>
        </authorList>
    </citation>
    <scope>NUCLEOTIDE SEQUENCE [LARGE SCALE GENOMIC DNA]</scope>
    <source>
        <strain evidence="1 2">GN2-R2</strain>
    </source>
</reference>
<dbReference type="AlphaFoldDB" id="A0A7Z2VZ51"/>
<proteinExistence type="predicted"/>
<gene>
    <name evidence="1" type="ORF">HH212_17290</name>
</gene>
<dbReference type="EMBL" id="CP051685">
    <property type="protein sequence ID" value="QJE01567.1"/>
    <property type="molecule type" value="Genomic_DNA"/>
</dbReference>
<dbReference type="KEGG" id="mfy:HH212_17290"/>
<dbReference type="Pfam" id="PF14107">
    <property type="entry name" value="DUF4280"/>
    <property type="match status" value="1"/>
</dbReference>
<protein>
    <submittedName>
        <fullName evidence="1">DUF4280 domain-containing protein</fullName>
    </submittedName>
</protein>
<organism evidence="1 2">
    <name type="scientific">Massilia forsythiae</name>
    <dbReference type="NCBI Taxonomy" id="2728020"/>
    <lineage>
        <taxon>Bacteria</taxon>
        <taxon>Pseudomonadati</taxon>
        <taxon>Pseudomonadota</taxon>
        <taxon>Betaproteobacteria</taxon>
        <taxon>Burkholderiales</taxon>
        <taxon>Oxalobacteraceae</taxon>
        <taxon>Telluria group</taxon>
        <taxon>Massilia</taxon>
    </lineage>
</organism>
<evidence type="ECO:0000313" key="1">
    <source>
        <dbReference type="EMBL" id="QJE01567.1"/>
    </source>
</evidence>